<name>A0A8H7B5A3_9PLEO</name>
<dbReference type="GeneID" id="62203101"/>
<protein>
    <submittedName>
        <fullName evidence="2">Uncharacterized protein</fullName>
    </submittedName>
</protein>
<reference evidence="2" key="2">
    <citation type="submission" date="2020-08" db="EMBL/GenBank/DDBJ databases">
        <title>Draft Genome Sequence of Cumin Blight Pathogen Alternaria burnsii.</title>
        <authorList>
            <person name="Feng Z."/>
        </authorList>
    </citation>
    <scope>NUCLEOTIDE SEQUENCE</scope>
    <source>
        <strain evidence="2">CBS107.38</strain>
    </source>
</reference>
<keyword evidence="3" id="KW-1185">Reference proteome</keyword>
<feature type="region of interest" description="Disordered" evidence="1">
    <location>
        <begin position="56"/>
        <end position="94"/>
    </location>
</feature>
<dbReference type="Proteomes" id="UP000596902">
    <property type="component" value="Unassembled WGS sequence"/>
</dbReference>
<reference evidence="2" key="1">
    <citation type="submission" date="2020-01" db="EMBL/GenBank/DDBJ databases">
        <authorList>
            <person name="Feng Z.H.Z."/>
        </authorList>
    </citation>
    <scope>NUCLEOTIDE SEQUENCE</scope>
    <source>
        <strain evidence="2">CBS107.38</strain>
    </source>
</reference>
<dbReference type="EMBL" id="JAAABM010000006">
    <property type="protein sequence ID" value="KAF7676664.1"/>
    <property type="molecule type" value="Genomic_DNA"/>
</dbReference>
<dbReference type="RefSeq" id="XP_038786873.1">
    <property type="nucleotide sequence ID" value="XM_038929923.1"/>
</dbReference>
<evidence type="ECO:0000313" key="2">
    <source>
        <dbReference type="EMBL" id="KAF7676664.1"/>
    </source>
</evidence>
<evidence type="ECO:0000313" key="3">
    <source>
        <dbReference type="Proteomes" id="UP000596902"/>
    </source>
</evidence>
<feature type="region of interest" description="Disordered" evidence="1">
    <location>
        <begin position="1"/>
        <end position="44"/>
    </location>
</feature>
<evidence type="ECO:0000256" key="1">
    <source>
        <dbReference type="SAM" id="MobiDB-lite"/>
    </source>
</evidence>
<organism evidence="2 3">
    <name type="scientific">Alternaria burnsii</name>
    <dbReference type="NCBI Taxonomy" id="1187904"/>
    <lineage>
        <taxon>Eukaryota</taxon>
        <taxon>Fungi</taxon>
        <taxon>Dikarya</taxon>
        <taxon>Ascomycota</taxon>
        <taxon>Pezizomycotina</taxon>
        <taxon>Dothideomycetes</taxon>
        <taxon>Pleosporomycetidae</taxon>
        <taxon>Pleosporales</taxon>
        <taxon>Pleosporineae</taxon>
        <taxon>Pleosporaceae</taxon>
        <taxon>Alternaria</taxon>
        <taxon>Alternaria sect. Alternaria</taxon>
    </lineage>
</organism>
<accession>A0A8H7B5A3</accession>
<sequence length="120" mass="13492">MASFAKTASHQATSSRATIAILSSQHERGTPPHPSRIHPPYACGQYPEVQDTVERKRNPLQSLKSRGPKKQRNDINKHRSFKVKNPPDRIPNRQASCQDTAFLSLQSYQSVNLDCNTCVH</sequence>
<gene>
    <name evidence="2" type="ORF">GT037_004876</name>
</gene>
<feature type="compositionally biased region" description="Polar residues" evidence="1">
    <location>
        <begin position="1"/>
        <end position="24"/>
    </location>
</feature>
<comment type="caution">
    <text evidence="2">The sequence shown here is derived from an EMBL/GenBank/DDBJ whole genome shotgun (WGS) entry which is preliminary data.</text>
</comment>
<dbReference type="AlphaFoldDB" id="A0A8H7B5A3"/>
<proteinExistence type="predicted"/>